<dbReference type="PANTHER" id="PTHR11941:SF54">
    <property type="entry name" value="ENOYL-COA HYDRATASE, MITOCHONDRIAL"/>
    <property type="match status" value="1"/>
</dbReference>
<dbReference type="InterPro" id="IPR001753">
    <property type="entry name" value="Enoyl-CoA_hydra/iso"/>
</dbReference>
<proteinExistence type="predicted"/>
<evidence type="ECO:0000313" key="2">
    <source>
        <dbReference type="Proteomes" id="UP000476030"/>
    </source>
</evidence>
<dbReference type="SUPFAM" id="SSF52096">
    <property type="entry name" value="ClpP/crotonase"/>
    <property type="match status" value="1"/>
</dbReference>
<dbReference type="Gene3D" id="3.90.226.10">
    <property type="entry name" value="2-enoyl-CoA Hydratase, Chain A, domain 1"/>
    <property type="match status" value="1"/>
</dbReference>
<keyword evidence="2" id="KW-1185">Reference proteome</keyword>
<dbReference type="Pfam" id="PF00378">
    <property type="entry name" value="ECH_1"/>
    <property type="match status" value="1"/>
</dbReference>
<protein>
    <recommendedName>
        <fullName evidence="3">Enoyl-CoA hydratase</fullName>
    </recommendedName>
</protein>
<accession>A0A6L8WAQ3</accession>
<evidence type="ECO:0000313" key="1">
    <source>
        <dbReference type="EMBL" id="MZR31542.1"/>
    </source>
</evidence>
<name>A0A6L8WAQ3_9PROT</name>
<organism evidence="1 2">
    <name type="scientific">Sneathiella litorea</name>
    <dbReference type="NCBI Taxonomy" id="2606216"/>
    <lineage>
        <taxon>Bacteria</taxon>
        <taxon>Pseudomonadati</taxon>
        <taxon>Pseudomonadota</taxon>
        <taxon>Alphaproteobacteria</taxon>
        <taxon>Sneathiellales</taxon>
        <taxon>Sneathiellaceae</taxon>
        <taxon>Sneathiella</taxon>
    </lineage>
</organism>
<dbReference type="GO" id="GO:0006635">
    <property type="term" value="P:fatty acid beta-oxidation"/>
    <property type="evidence" value="ECO:0007669"/>
    <property type="project" value="TreeGrafter"/>
</dbReference>
<dbReference type="AlphaFoldDB" id="A0A6L8WAQ3"/>
<evidence type="ECO:0008006" key="3">
    <source>
        <dbReference type="Google" id="ProtNLM"/>
    </source>
</evidence>
<dbReference type="RefSeq" id="WP_161316040.1">
    <property type="nucleotide sequence ID" value="NZ_WTUW01000002.1"/>
</dbReference>
<dbReference type="Proteomes" id="UP000476030">
    <property type="component" value="Unassembled WGS sequence"/>
</dbReference>
<reference evidence="1 2" key="1">
    <citation type="submission" date="2019-12" db="EMBL/GenBank/DDBJ databases">
        <title>Snethiella sp. nov. sp. isolated from sea sand.</title>
        <authorList>
            <person name="Kim J."/>
            <person name="Jeong S.E."/>
            <person name="Jung H.S."/>
            <person name="Jeon C.O."/>
        </authorList>
    </citation>
    <scope>NUCLEOTIDE SEQUENCE [LARGE SCALE GENOMIC DNA]</scope>
    <source>
        <strain evidence="1 2">DP05</strain>
    </source>
</reference>
<dbReference type="GO" id="GO:0003824">
    <property type="term" value="F:catalytic activity"/>
    <property type="evidence" value="ECO:0007669"/>
    <property type="project" value="UniProtKB-ARBA"/>
</dbReference>
<comment type="caution">
    <text evidence="1">The sequence shown here is derived from an EMBL/GenBank/DDBJ whole genome shotgun (WGS) entry which is preliminary data.</text>
</comment>
<sequence>MPVKYEKVGNVAVFTFENGKVNQITPPMHKELYDYMEDFLKDSSIHAGVLTGAGTQAFSGGDDIKNDWSQDTLHDTLTAHFQRSTDASAQTRPGWERDMRTIDRYKPIVGALNGPALGMAFIYSILLMDIRLASPNAWFGLPEIKYGMGGAGAATQLWRHLPPAIAMSMVLEGEPLSVEDALKFGLINEIVDQDKLLPRAMEIAEKIASYPPIAVRVEMEGFYRSMDMSKRDTHGYMSHLYRLQRAAYLTGDNVSGTPLDPNAPEQK</sequence>
<dbReference type="EMBL" id="WTUW01000002">
    <property type="protein sequence ID" value="MZR31542.1"/>
    <property type="molecule type" value="Genomic_DNA"/>
</dbReference>
<gene>
    <name evidence="1" type="ORF">GQE98_12950</name>
</gene>
<dbReference type="InterPro" id="IPR029045">
    <property type="entry name" value="ClpP/crotonase-like_dom_sf"/>
</dbReference>
<dbReference type="PANTHER" id="PTHR11941">
    <property type="entry name" value="ENOYL-COA HYDRATASE-RELATED"/>
    <property type="match status" value="1"/>
</dbReference>
<dbReference type="CDD" id="cd06558">
    <property type="entry name" value="crotonase-like"/>
    <property type="match status" value="1"/>
</dbReference>